<keyword evidence="6 13" id="KW-0732">Signal</keyword>
<feature type="chain" id="PRO_5011455539" evidence="13">
    <location>
        <begin position="24"/>
        <end position="730"/>
    </location>
</feature>
<evidence type="ECO:0000256" key="11">
    <source>
        <dbReference type="PROSITE-ProRule" id="PRU01360"/>
    </source>
</evidence>
<keyword evidence="4 11" id="KW-1134">Transmembrane beta strand</keyword>
<dbReference type="NCBIfam" id="TIGR01786">
    <property type="entry name" value="TonB-hemlactrns"/>
    <property type="match status" value="1"/>
</dbReference>
<sequence>MLFTPTRLAVAVMAAISTCGAVAEESKATLFDDVVVSASRTGAQKAEKVPAAMAVVDAEQIENQQMTTISDLVRYEPGVDVSGSGRFGLQDFTIRGIGGNRVKIMVDGVDQSNGYDSGTEFMRAGRNFVDMDTLKQVEITKSPASTLYGSDAIGGVVAFTTKDPADYLEAGDDTTLSLKAGYTGRDQSFAETVTLANRSGSWESLLLYTRRDGKETETQGSVGGIGDDRTEADPMDITSNNVLAKLIYAGSEAHRVGMVAERYDSSTEGELLSLNDGNPGEPGVTYANQMADDSSTRTRVGLFHDWDANLSAFDTLKWTLDYQDSESDQVTSNWYSYYQTDRRMSRQYQETSWQFSLDMAKDLTLGSSRHAISYGMDLNREDLENLNVTSYASDKPTDVSRYAPKAEATTYGLYLQDEITLGALTLIPGLRYDNTEMKPNIDEYYHGGDEFKDHNSDKLTWRLGTLYQLTDKLTGFFNYAQGFRSPDLKEMYYAEDSGRGYALLANPNLEAEESDAFELGLRGTSEYGSAELVVFYNQYDNFIQQTADYSNPAYPYGQLQYNNVDEATIKGAEFKSQLWLDSLLGAPEGLSLNLSVAYADGTNDTENQPLNEVAPLNGVIGLAFDQADGIWGGTLNWTLVQGKDESDIAEATDGFGRPTDSYATAGYGVVDVTGYYNVSEAFVIRGGVFNLLDKKYIQWSDVGGMEAGRTYMDRFSQPGINVGISATYAF</sequence>
<organism evidence="16 17">
    <name type="scientific">Ferrimonas sediminum</name>
    <dbReference type="NCBI Taxonomy" id="718193"/>
    <lineage>
        <taxon>Bacteria</taxon>
        <taxon>Pseudomonadati</taxon>
        <taxon>Pseudomonadota</taxon>
        <taxon>Gammaproteobacteria</taxon>
        <taxon>Alteromonadales</taxon>
        <taxon>Ferrimonadaceae</taxon>
        <taxon>Ferrimonas</taxon>
    </lineage>
</organism>
<evidence type="ECO:0000313" key="17">
    <source>
        <dbReference type="Proteomes" id="UP000199527"/>
    </source>
</evidence>
<dbReference type="PROSITE" id="PS52016">
    <property type="entry name" value="TONB_DEPENDENT_REC_3"/>
    <property type="match status" value="1"/>
</dbReference>
<keyword evidence="10 11" id="KW-0998">Cell outer membrane</keyword>
<evidence type="ECO:0000256" key="7">
    <source>
        <dbReference type="ARBA" id="ARBA00023077"/>
    </source>
</evidence>
<dbReference type="AlphaFoldDB" id="A0A1G8JPI2"/>
<keyword evidence="8 11" id="KW-0472">Membrane</keyword>
<name>A0A1G8JPI2_9GAMM</name>
<evidence type="ECO:0000256" key="8">
    <source>
        <dbReference type="ARBA" id="ARBA00023136"/>
    </source>
</evidence>
<evidence type="ECO:0000256" key="12">
    <source>
        <dbReference type="RuleBase" id="RU003357"/>
    </source>
</evidence>
<dbReference type="InterPro" id="IPR010949">
    <property type="entry name" value="TonB_Hb/transfer/lactofer_rcpt"/>
</dbReference>
<accession>A0A1G8JPI2</accession>
<dbReference type="InterPro" id="IPR036942">
    <property type="entry name" value="Beta-barrel_TonB_sf"/>
</dbReference>
<dbReference type="Pfam" id="PF00593">
    <property type="entry name" value="TonB_dep_Rec_b-barrel"/>
    <property type="match status" value="1"/>
</dbReference>
<dbReference type="NCBIfam" id="TIGR01785">
    <property type="entry name" value="TonB-hemin"/>
    <property type="match status" value="1"/>
</dbReference>
<keyword evidence="9 16" id="KW-0675">Receptor</keyword>
<evidence type="ECO:0000256" key="1">
    <source>
        <dbReference type="ARBA" id="ARBA00004571"/>
    </source>
</evidence>
<dbReference type="Gene3D" id="2.40.170.20">
    <property type="entry name" value="TonB-dependent receptor, beta-barrel domain"/>
    <property type="match status" value="1"/>
</dbReference>
<evidence type="ECO:0000256" key="9">
    <source>
        <dbReference type="ARBA" id="ARBA00023170"/>
    </source>
</evidence>
<dbReference type="InterPro" id="IPR011276">
    <property type="entry name" value="TonB_haem/Hb_rcpt"/>
</dbReference>
<dbReference type="InterPro" id="IPR037066">
    <property type="entry name" value="Plug_dom_sf"/>
</dbReference>
<evidence type="ECO:0000256" key="4">
    <source>
        <dbReference type="ARBA" id="ARBA00022452"/>
    </source>
</evidence>
<dbReference type="EMBL" id="FNEM01000001">
    <property type="protein sequence ID" value="SDI32993.1"/>
    <property type="molecule type" value="Genomic_DNA"/>
</dbReference>
<evidence type="ECO:0000256" key="6">
    <source>
        <dbReference type="ARBA" id="ARBA00022729"/>
    </source>
</evidence>
<dbReference type="RefSeq" id="WP_176819146.1">
    <property type="nucleotide sequence ID" value="NZ_FNEM01000001.1"/>
</dbReference>
<feature type="domain" description="TonB-dependent receptor plug" evidence="15">
    <location>
        <begin position="46"/>
        <end position="156"/>
    </location>
</feature>
<dbReference type="InterPro" id="IPR000531">
    <property type="entry name" value="Beta-barrel_TonB"/>
</dbReference>
<dbReference type="PANTHER" id="PTHR30069:SF29">
    <property type="entry name" value="HEMOGLOBIN AND HEMOGLOBIN-HAPTOGLOBIN-BINDING PROTEIN 1-RELATED"/>
    <property type="match status" value="1"/>
</dbReference>
<keyword evidence="7 12" id="KW-0798">TonB box</keyword>
<evidence type="ECO:0000256" key="10">
    <source>
        <dbReference type="ARBA" id="ARBA00023237"/>
    </source>
</evidence>
<protein>
    <submittedName>
        <fullName evidence="16">Hemoglobin/transferrin/lactoferrin receptor protein</fullName>
    </submittedName>
</protein>
<dbReference type="GO" id="GO:0015344">
    <property type="term" value="F:siderophore uptake transmembrane transporter activity"/>
    <property type="evidence" value="ECO:0007669"/>
    <property type="project" value="TreeGrafter"/>
</dbReference>
<evidence type="ECO:0000256" key="13">
    <source>
        <dbReference type="SAM" id="SignalP"/>
    </source>
</evidence>
<keyword evidence="17" id="KW-1185">Reference proteome</keyword>
<dbReference type="Proteomes" id="UP000199527">
    <property type="component" value="Unassembled WGS sequence"/>
</dbReference>
<dbReference type="GO" id="GO:0044718">
    <property type="term" value="P:siderophore transmembrane transport"/>
    <property type="evidence" value="ECO:0007669"/>
    <property type="project" value="TreeGrafter"/>
</dbReference>
<dbReference type="CDD" id="cd01347">
    <property type="entry name" value="ligand_gated_channel"/>
    <property type="match status" value="1"/>
</dbReference>
<feature type="signal peptide" evidence="13">
    <location>
        <begin position="1"/>
        <end position="23"/>
    </location>
</feature>
<dbReference type="Gene3D" id="2.170.130.10">
    <property type="entry name" value="TonB-dependent receptor, plug domain"/>
    <property type="match status" value="1"/>
</dbReference>
<reference evidence="17" key="1">
    <citation type="submission" date="2016-10" db="EMBL/GenBank/DDBJ databases">
        <authorList>
            <person name="Varghese N."/>
            <person name="Submissions S."/>
        </authorList>
    </citation>
    <scope>NUCLEOTIDE SEQUENCE [LARGE SCALE GENOMIC DNA]</scope>
    <source>
        <strain evidence="17">DSM 23317</strain>
    </source>
</reference>
<comment type="similarity">
    <text evidence="2">Belongs to the TonB-dependent receptor family. Hemoglobin/haptoglobin binding protein subfamily.</text>
</comment>
<dbReference type="InterPro" id="IPR012910">
    <property type="entry name" value="Plug_dom"/>
</dbReference>
<dbReference type="SUPFAM" id="SSF56935">
    <property type="entry name" value="Porins"/>
    <property type="match status" value="1"/>
</dbReference>
<evidence type="ECO:0000256" key="2">
    <source>
        <dbReference type="ARBA" id="ARBA00008143"/>
    </source>
</evidence>
<feature type="domain" description="TonB-dependent receptor-like beta-barrel" evidence="14">
    <location>
        <begin position="274"/>
        <end position="691"/>
    </location>
</feature>
<evidence type="ECO:0000313" key="16">
    <source>
        <dbReference type="EMBL" id="SDI32993.1"/>
    </source>
</evidence>
<gene>
    <name evidence="16" type="ORF">SAMN04488540_101113</name>
</gene>
<dbReference type="InterPro" id="IPR039426">
    <property type="entry name" value="TonB-dep_rcpt-like"/>
</dbReference>
<proteinExistence type="inferred from homology"/>
<evidence type="ECO:0000256" key="3">
    <source>
        <dbReference type="ARBA" id="ARBA00022448"/>
    </source>
</evidence>
<keyword evidence="3 11" id="KW-0813">Transport</keyword>
<dbReference type="Pfam" id="PF07715">
    <property type="entry name" value="Plug"/>
    <property type="match status" value="1"/>
</dbReference>
<evidence type="ECO:0000259" key="15">
    <source>
        <dbReference type="Pfam" id="PF07715"/>
    </source>
</evidence>
<dbReference type="GO" id="GO:0009279">
    <property type="term" value="C:cell outer membrane"/>
    <property type="evidence" value="ECO:0007669"/>
    <property type="project" value="UniProtKB-SubCell"/>
</dbReference>
<dbReference type="PANTHER" id="PTHR30069">
    <property type="entry name" value="TONB-DEPENDENT OUTER MEMBRANE RECEPTOR"/>
    <property type="match status" value="1"/>
</dbReference>
<keyword evidence="5 11" id="KW-0812">Transmembrane</keyword>
<evidence type="ECO:0000256" key="5">
    <source>
        <dbReference type="ARBA" id="ARBA00022692"/>
    </source>
</evidence>
<dbReference type="GO" id="GO:0015232">
    <property type="term" value="F:heme transmembrane transporter activity"/>
    <property type="evidence" value="ECO:0007669"/>
    <property type="project" value="InterPro"/>
</dbReference>
<comment type="subcellular location">
    <subcellularLocation>
        <location evidence="1 11">Cell outer membrane</location>
        <topology evidence="1 11">Multi-pass membrane protein</topology>
    </subcellularLocation>
</comment>
<evidence type="ECO:0000259" key="14">
    <source>
        <dbReference type="Pfam" id="PF00593"/>
    </source>
</evidence>